<evidence type="ECO:0000313" key="9">
    <source>
        <dbReference type="EMBL" id="KAF0691355.1"/>
    </source>
</evidence>
<organism evidence="10 11">
    <name type="scientific">Aphanomyces stellatus</name>
    <dbReference type="NCBI Taxonomy" id="120398"/>
    <lineage>
        <taxon>Eukaryota</taxon>
        <taxon>Sar</taxon>
        <taxon>Stramenopiles</taxon>
        <taxon>Oomycota</taxon>
        <taxon>Saprolegniomycetes</taxon>
        <taxon>Saprolegniales</taxon>
        <taxon>Verrucalvaceae</taxon>
        <taxon>Aphanomyces</taxon>
    </lineage>
</organism>
<feature type="transmembrane region" description="Helical" evidence="7">
    <location>
        <begin position="333"/>
        <end position="355"/>
    </location>
</feature>
<dbReference type="InterPro" id="IPR001991">
    <property type="entry name" value="Na-dicarboxylate_symporter"/>
</dbReference>
<evidence type="ECO:0000256" key="2">
    <source>
        <dbReference type="ARBA" id="ARBA00022448"/>
    </source>
</evidence>
<keyword evidence="2 7" id="KW-0813">Transport</keyword>
<dbReference type="AlphaFoldDB" id="A0A485L7T7"/>
<proteinExistence type="inferred from homology"/>
<comment type="similarity">
    <text evidence="7">Belongs to the dicarboxylate/amino acid:cation symporter (DAACS) (TC 2.A.23) family.</text>
</comment>
<gene>
    <name evidence="10" type="primary">Aste57867_17396</name>
    <name evidence="9" type="ORF">As57867_017336</name>
    <name evidence="10" type="ORF">ASTE57867_17396</name>
</gene>
<dbReference type="GO" id="GO:0005886">
    <property type="term" value="C:plasma membrane"/>
    <property type="evidence" value="ECO:0007669"/>
    <property type="project" value="UniProtKB-SubCell"/>
</dbReference>
<dbReference type="Pfam" id="PF00375">
    <property type="entry name" value="SDF"/>
    <property type="match status" value="1"/>
</dbReference>
<evidence type="ECO:0000313" key="10">
    <source>
        <dbReference type="EMBL" id="VFT94152.1"/>
    </source>
</evidence>
<feature type="transmembrane region" description="Helical" evidence="7">
    <location>
        <begin position="409"/>
        <end position="434"/>
    </location>
</feature>
<keyword evidence="4 7" id="KW-0812">Transmembrane</keyword>
<keyword evidence="7" id="KW-0769">Symport</keyword>
<dbReference type="PRINTS" id="PR00173">
    <property type="entry name" value="EDTRNSPORT"/>
</dbReference>
<evidence type="ECO:0000256" key="4">
    <source>
        <dbReference type="ARBA" id="ARBA00022692"/>
    </source>
</evidence>
<dbReference type="GO" id="GO:0015293">
    <property type="term" value="F:symporter activity"/>
    <property type="evidence" value="ECO:0007669"/>
    <property type="project" value="UniProtKB-UniRule"/>
</dbReference>
<feature type="transmembrane region" description="Helical" evidence="7">
    <location>
        <begin position="176"/>
        <end position="201"/>
    </location>
</feature>
<dbReference type="EMBL" id="VJMH01006149">
    <property type="protein sequence ID" value="KAF0691355.1"/>
    <property type="molecule type" value="Genomic_DNA"/>
</dbReference>
<reference evidence="9" key="2">
    <citation type="submission" date="2019-06" db="EMBL/GenBank/DDBJ databases">
        <title>Genomics analysis of Aphanomyces spp. identifies a new class of oomycete effector associated with host adaptation.</title>
        <authorList>
            <person name="Gaulin E."/>
        </authorList>
    </citation>
    <scope>NUCLEOTIDE SEQUENCE</scope>
    <source>
        <strain evidence="9">CBS 578.67</strain>
    </source>
</reference>
<dbReference type="OrthoDB" id="5877963at2759"/>
<dbReference type="PANTHER" id="PTHR42865:SF7">
    <property type="entry name" value="PROTON_GLUTAMATE-ASPARTATE SYMPORTER"/>
    <property type="match status" value="1"/>
</dbReference>
<reference evidence="10 11" key="1">
    <citation type="submission" date="2019-03" db="EMBL/GenBank/DDBJ databases">
        <authorList>
            <person name="Gaulin E."/>
            <person name="Dumas B."/>
        </authorList>
    </citation>
    <scope>NUCLEOTIDE SEQUENCE [LARGE SCALE GENOMIC DNA]</scope>
    <source>
        <strain evidence="10">CBS 568.67</strain>
    </source>
</reference>
<evidence type="ECO:0000256" key="5">
    <source>
        <dbReference type="ARBA" id="ARBA00022989"/>
    </source>
</evidence>
<dbReference type="PANTHER" id="PTHR42865">
    <property type="entry name" value="PROTON/GLUTAMATE-ASPARTATE SYMPORTER"/>
    <property type="match status" value="1"/>
</dbReference>
<evidence type="ECO:0000256" key="3">
    <source>
        <dbReference type="ARBA" id="ARBA00022475"/>
    </source>
</evidence>
<sequence>MDPSKPGVVLYEGSPSTFFNRFTMVDPGTPPPPSATALPSLAPPPPVQPRTNFMTHEGDDGETPYDGFSTPGLILGDSVSEKGGAAPARDHDFGPPPPPFQSIYVLFGAVVGLAIGAGLYFLKVDATYVQLIILPGTMFVRALRCLMVPLVFCVITIVVAETVAKGRTSILRWRTLLPYAVSSLLSTTIGTSLAIVFQTYFRPAAFQVTPTLVTPNPPMNLSMFCLGGGALAPSANGTLACLASALPFVAVNQTTSISVAGVVASAYSQLSLADQLVALANLLVPNNIFMSFANGSLLSTTIFALPVGVGIAYSETHDDHTLVLNLLRQLRNVFLIMLHRLLSFTAIGVAFLLAGAVSYFDTGNFSDVAFQMGTLYVAFVVAAVLHTLVGLPLYLYLRTRANPYSYMQAMAPAYIFAVGCASSLATLPVAIACIQRTNVSRALVHIAMPFGTTVNLNAAGLYFPLAVVFMANLAGLSDELTPTRYFMLFLGSLLGSMGTAPVPNAGLVYILTLWATCFPKTSLPPSFAWVVASDFVIDRICTAINVNGNAIVTRILAEEIDEAFDARAAQQQAT</sequence>
<dbReference type="EMBL" id="CAADRA010006170">
    <property type="protein sequence ID" value="VFT94152.1"/>
    <property type="molecule type" value="Genomic_DNA"/>
</dbReference>
<keyword evidence="6 7" id="KW-0472">Membrane</keyword>
<feature type="transmembrane region" description="Helical" evidence="7">
    <location>
        <begin position="141"/>
        <end position="164"/>
    </location>
</feature>
<evidence type="ECO:0000256" key="8">
    <source>
        <dbReference type="SAM" id="MobiDB-lite"/>
    </source>
</evidence>
<protein>
    <recommendedName>
        <fullName evidence="7">Amino acid transporter</fullName>
    </recommendedName>
</protein>
<feature type="region of interest" description="Disordered" evidence="8">
    <location>
        <begin position="22"/>
        <end position="54"/>
    </location>
</feature>
<name>A0A485L7T7_9STRA</name>
<evidence type="ECO:0000256" key="1">
    <source>
        <dbReference type="ARBA" id="ARBA00004651"/>
    </source>
</evidence>
<evidence type="ECO:0000256" key="6">
    <source>
        <dbReference type="ARBA" id="ARBA00023136"/>
    </source>
</evidence>
<keyword evidence="11" id="KW-1185">Reference proteome</keyword>
<keyword evidence="5 7" id="KW-1133">Transmembrane helix</keyword>
<evidence type="ECO:0000256" key="7">
    <source>
        <dbReference type="RuleBase" id="RU361216"/>
    </source>
</evidence>
<dbReference type="SUPFAM" id="SSF118215">
    <property type="entry name" value="Proton glutamate symport protein"/>
    <property type="match status" value="1"/>
</dbReference>
<feature type="transmembrane region" description="Helical" evidence="7">
    <location>
        <begin position="454"/>
        <end position="474"/>
    </location>
</feature>
<evidence type="ECO:0000313" key="11">
    <source>
        <dbReference type="Proteomes" id="UP000332933"/>
    </source>
</evidence>
<comment type="subcellular location">
    <subcellularLocation>
        <location evidence="1">Cell membrane</location>
        <topology evidence="1">Multi-pass membrane protein</topology>
    </subcellularLocation>
    <subcellularLocation>
        <location evidence="7">Membrane</location>
        <topology evidence="7">Multi-pass membrane protein</topology>
    </subcellularLocation>
</comment>
<dbReference type="InterPro" id="IPR036458">
    <property type="entry name" value="Na:dicarbo_symporter_sf"/>
</dbReference>
<feature type="transmembrane region" description="Helical" evidence="7">
    <location>
        <begin position="103"/>
        <end position="121"/>
    </location>
</feature>
<feature type="transmembrane region" description="Helical" evidence="7">
    <location>
        <begin position="288"/>
        <end position="313"/>
    </location>
</feature>
<accession>A0A485L7T7</accession>
<dbReference type="Proteomes" id="UP000332933">
    <property type="component" value="Unassembled WGS sequence"/>
</dbReference>
<keyword evidence="3" id="KW-1003">Cell membrane</keyword>
<feature type="transmembrane region" description="Helical" evidence="7">
    <location>
        <begin position="375"/>
        <end position="397"/>
    </location>
</feature>
<feature type="transmembrane region" description="Helical" evidence="7">
    <location>
        <begin position="486"/>
        <end position="515"/>
    </location>
</feature>
<dbReference type="Gene3D" id="1.10.3860.10">
    <property type="entry name" value="Sodium:dicarboxylate symporter"/>
    <property type="match status" value="1"/>
</dbReference>